<accession>A0A8K0C4J7</accession>
<dbReference type="AlphaFoldDB" id="A0A8K0C4J7"/>
<proteinExistence type="predicted"/>
<sequence>MLTPKQKRNQQVCCSMCLILTYIYFTKSSPNEVYNKLSPEMQRSVLSELRKLKFVQENDNRFDIDLARIVAKTPRFLHKSREFFQAKRGPISDSMELNENTTKKGRYF</sequence>
<gene>
    <name evidence="1" type="ORF">ILUMI_27456</name>
</gene>
<dbReference type="Proteomes" id="UP000801492">
    <property type="component" value="Unassembled WGS sequence"/>
</dbReference>
<evidence type="ECO:0000313" key="2">
    <source>
        <dbReference type="Proteomes" id="UP000801492"/>
    </source>
</evidence>
<reference evidence="1" key="1">
    <citation type="submission" date="2019-08" db="EMBL/GenBank/DDBJ databases">
        <title>The genome of the North American firefly Photinus pyralis.</title>
        <authorList>
            <consortium name="Photinus pyralis genome working group"/>
            <person name="Fallon T.R."/>
            <person name="Sander Lower S.E."/>
            <person name="Weng J.-K."/>
        </authorList>
    </citation>
    <scope>NUCLEOTIDE SEQUENCE</scope>
    <source>
        <strain evidence="1">TRF0915ILg1</strain>
        <tissue evidence="1">Whole body</tissue>
    </source>
</reference>
<name>A0A8K0C4J7_IGNLU</name>
<keyword evidence="2" id="KW-1185">Reference proteome</keyword>
<evidence type="ECO:0000313" key="1">
    <source>
        <dbReference type="EMBL" id="KAF2878719.1"/>
    </source>
</evidence>
<organism evidence="1 2">
    <name type="scientific">Ignelater luminosus</name>
    <name type="common">Cucubano</name>
    <name type="synonym">Pyrophorus luminosus</name>
    <dbReference type="NCBI Taxonomy" id="2038154"/>
    <lineage>
        <taxon>Eukaryota</taxon>
        <taxon>Metazoa</taxon>
        <taxon>Ecdysozoa</taxon>
        <taxon>Arthropoda</taxon>
        <taxon>Hexapoda</taxon>
        <taxon>Insecta</taxon>
        <taxon>Pterygota</taxon>
        <taxon>Neoptera</taxon>
        <taxon>Endopterygota</taxon>
        <taxon>Coleoptera</taxon>
        <taxon>Polyphaga</taxon>
        <taxon>Elateriformia</taxon>
        <taxon>Elateroidea</taxon>
        <taxon>Elateridae</taxon>
        <taxon>Agrypninae</taxon>
        <taxon>Pyrophorini</taxon>
        <taxon>Ignelater</taxon>
    </lineage>
</organism>
<dbReference type="EMBL" id="VTPC01091300">
    <property type="protein sequence ID" value="KAF2878719.1"/>
    <property type="molecule type" value="Genomic_DNA"/>
</dbReference>
<protein>
    <submittedName>
        <fullName evidence="1">Uncharacterized protein</fullName>
    </submittedName>
</protein>
<comment type="caution">
    <text evidence="1">The sequence shown here is derived from an EMBL/GenBank/DDBJ whole genome shotgun (WGS) entry which is preliminary data.</text>
</comment>